<organism evidence="2 3">
    <name type="scientific">Digitaria exilis</name>
    <dbReference type="NCBI Taxonomy" id="1010633"/>
    <lineage>
        <taxon>Eukaryota</taxon>
        <taxon>Viridiplantae</taxon>
        <taxon>Streptophyta</taxon>
        <taxon>Embryophyta</taxon>
        <taxon>Tracheophyta</taxon>
        <taxon>Spermatophyta</taxon>
        <taxon>Magnoliopsida</taxon>
        <taxon>Liliopsida</taxon>
        <taxon>Poales</taxon>
        <taxon>Poaceae</taxon>
        <taxon>PACMAD clade</taxon>
        <taxon>Panicoideae</taxon>
        <taxon>Panicodae</taxon>
        <taxon>Paniceae</taxon>
        <taxon>Anthephorinae</taxon>
        <taxon>Digitaria</taxon>
    </lineage>
</organism>
<gene>
    <name evidence="2" type="ORF">HU200_029359</name>
</gene>
<name>A0A835BR50_9POAL</name>
<feature type="chain" id="PRO_5032520442" evidence="1">
    <location>
        <begin position="24"/>
        <end position="93"/>
    </location>
</feature>
<dbReference type="EMBL" id="JACEFO010001753">
    <property type="protein sequence ID" value="KAF8711331.1"/>
    <property type="molecule type" value="Genomic_DNA"/>
</dbReference>
<comment type="caution">
    <text evidence="2">The sequence shown here is derived from an EMBL/GenBank/DDBJ whole genome shotgun (WGS) entry which is preliminary data.</text>
</comment>
<feature type="signal peptide" evidence="1">
    <location>
        <begin position="1"/>
        <end position="23"/>
    </location>
</feature>
<sequence length="93" mass="10110">MCFKKALLVPLVVLLLSALLATATVPAGHVLDAEHPGLRECAKMRNCTERLCWGMCDTLGTNRMGSCMMEGKSSYCCCYPKSSTVDISVHKLV</sequence>
<evidence type="ECO:0000313" key="2">
    <source>
        <dbReference type="EMBL" id="KAF8711331.1"/>
    </source>
</evidence>
<keyword evidence="3" id="KW-1185">Reference proteome</keyword>
<reference evidence="2" key="1">
    <citation type="submission" date="2020-07" db="EMBL/GenBank/DDBJ databases">
        <title>Genome sequence and genetic diversity analysis of an under-domesticated orphan crop, white fonio (Digitaria exilis).</title>
        <authorList>
            <person name="Bennetzen J.L."/>
            <person name="Chen S."/>
            <person name="Ma X."/>
            <person name="Wang X."/>
            <person name="Yssel A.E.J."/>
            <person name="Chaluvadi S.R."/>
            <person name="Johnson M."/>
            <person name="Gangashetty P."/>
            <person name="Hamidou F."/>
            <person name="Sanogo M.D."/>
            <person name="Zwaenepoel A."/>
            <person name="Wallace J."/>
            <person name="Van De Peer Y."/>
            <person name="Van Deynze A."/>
        </authorList>
    </citation>
    <scope>NUCLEOTIDE SEQUENCE</scope>
    <source>
        <tissue evidence="2">Leaves</tissue>
    </source>
</reference>
<dbReference type="AlphaFoldDB" id="A0A835BR50"/>
<accession>A0A835BR50</accession>
<evidence type="ECO:0000313" key="3">
    <source>
        <dbReference type="Proteomes" id="UP000636709"/>
    </source>
</evidence>
<protein>
    <submittedName>
        <fullName evidence="2">Uncharacterized protein</fullName>
    </submittedName>
</protein>
<evidence type="ECO:0000256" key="1">
    <source>
        <dbReference type="SAM" id="SignalP"/>
    </source>
</evidence>
<proteinExistence type="predicted"/>
<keyword evidence="1" id="KW-0732">Signal</keyword>
<dbReference type="Proteomes" id="UP000636709">
    <property type="component" value="Unassembled WGS sequence"/>
</dbReference>